<accession>A0A3P6QGP3</accession>
<proteinExistence type="predicted"/>
<dbReference type="Proteomes" id="UP000281553">
    <property type="component" value="Unassembled WGS sequence"/>
</dbReference>
<protein>
    <submittedName>
        <fullName evidence="1">Uncharacterized protein</fullName>
    </submittedName>
</protein>
<sequence length="155" mass="17265">MVLDFPITLPPPFSFCQDGALTPPRDGSLPTLTEVNFNGLANRSELMKPDPSSGFRVYVLGSRLNKGGLNTLTVETPFSASQHAAAQPKAIRRNLYTWRAPPKPTAPKDEVNLVFFSCIFAFFLSYHAQTEEERPKMQVDLYSPFRTVSAFIHTA</sequence>
<reference evidence="1 2" key="1">
    <citation type="submission" date="2018-11" db="EMBL/GenBank/DDBJ databases">
        <authorList>
            <consortium name="Pathogen Informatics"/>
        </authorList>
    </citation>
    <scope>NUCLEOTIDE SEQUENCE [LARGE SCALE GENOMIC DNA]</scope>
</reference>
<gene>
    <name evidence="1" type="ORF">DILT_LOCUS1031</name>
</gene>
<dbReference type="AlphaFoldDB" id="A0A3P6QGP3"/>
<dbReference type="EMBL" id="UYRU01005897">
    <property type="protein sequence ID" value="VDK39425.1"/>
    <property type="molecule type" value="Genomic_DNA"/>
</dbReference>
<name>A0A3P6QGP3_DIBLA</name>
<dbReference type="OrthoDB" id="10071127at2759"/>
<organism evidence="1 2">
    <name type="scientific">Dibothriocephalus latus</name>
    <name type="common">Fish tapeworm</name>
    <name type="synonym">Diphyllobothrium latum</name>
    <dbReference type="NCBI Taxonomy" id="60516"/>
    <lineage>
        <taxon>Eukaryota</taxon>
        <taxon>Metazoa</taxon>
        <taxon>Spiralia</taxon>
        <taxon>Lophotrochozoa</taxon>
        <taxon>Platyhelminthes</taxon>
        <taxon>Cestoda</taxon>
        <taxon>Eucestoda</taxon>
        <taxon>Diphyllobothriidea</taxon>
        <taxon>Diphyllobothriidae</taxon>
        <taxon>Dibothriocephalus</taxon>
    </lineage>
</organism>
<evidence type="ECO:0000313" key="2">
    <source>
        <dbReference type="Proteomes" id="UP000281553"/>
    </source>
</evidence>
<keyword evidence="2" id="KW-1185">Reference proteome</keyword>
<evidence type="ECO:0000313" key="1">
    <source>
        <dbReference type="EMBL" id="VDK39425.1"/>
    </source>
</evidence>